<dbReference type="Gene3D" id="2.60.40.10">
    <property type="entry name" value="Immunoglobulins"/>
    <property type="match status" value="2"/>
</dbReference>
<name>A0ABW1D0Q4_9ACTN</name>
<evidence type="ECO:0000256" key="1">
    <source>
        <dbReference type="SAM" id="SignalP"/>
    </source>
</evidence>
<sequence>MPRWRLCHVLLTVGLLLPIPLGALPAAAGIPPAQGDSITFGDTVSESAHGLSAEFTSVVDGALGEKARVATPTNPPSVKVGELRFKMKVDPVAQNYFTLKFWGSDASGYKTIAYVNGEQIGYRRSGDYEAINVGASRPLPGRFSYSTIMLPLMHTQGQNVVEMTVRTYDGGFSQPVTAPSRGYYKAYTHTSAYLDVSGEKQGRLTPDTTPAPGHTEAEKQAMIDGYRQSQINLFNQYSATIDAAPDRKLSIVRYQDDLRFYASALHEPWCPANTPELRKAAVARVLKVIDNHVKDYYGNTQLLLRGGHQGDWGGYYGALGEALYIVEDLLGADFPAFLDQPFVTGTQDGPTSLKGVDWNGGELTRREAYERVLKANFDFARSRLSYIYNQVMFTYEGAWEAHEGLRVIGSKFYEGKERSHRIALEALGAAPFLGEEVLVAPDGKDLDLYHSLFWHDTTARFTDDTVQIVGKGLAKSKLDADGELVRRLPYGEHYTGITKAGLTRENTFVANYGEATNYLPEWFFRTLGHKGDESLNEEILKLALKNLHARGYTRHSGIDDNGKRVMRAEMVTDERNTGYPGWPAYGLRVSEGRIMTYVALEKHMAEHAEQYAGEQWKPYRRYALEAVGFAQQQLADNQYFNEFGSVQSKNKYDLWLPETYAYLREHEPAGVVLPQTDFDQYTSEQLAALKVDPADYERFAFADVDNMFVSLRDGDTRIFGSLFERQRGYAGNGRLHVLNRDHDDTVQIATDAQLSYQDYYLRMDNIDVDFMEDQQTGDGTLPQALAGEIAPIAHQPGVGTVRRENFEFDTPYSGYADFLTARYGPYLFVFNTTRQEYGNAKTYQLDVPASAVDLVSGKPVAKGKAGVPPETAMVLRLDTAIEQQVKPHRVDFVQALRDKRGAVLTWKPAAGAESYTIKRDGKVIATRVRGTSFTDADGKGRSYTVTAVNRDGSGWESQAATVPATPVDRIGEVTGTVKTGRHQIELSGGNGTGLDEGDDYYLDKRAIDDRLLFSNEVLTGSGSISAKVKGAGGLMLRADARYIYFGADASGKLVLRNRTRDSRHDWQDQRRSPLMATIPSLDAADYPYLKLVRDADSHIVRAWAGKDGRAWTYVGELFTPFPEAVLAGAAAPVAATFKDVTIAEQPAGTLYARVERARDQVTLRWSKPGTATRFNVYRKDAAAGSWRKVLSSALTFSFTDEPLRYGTRFYKVSTIGADGTERPGSGMLMTTAEPLAKVIAEAEKLPAADYTKGSYFLLTKTITEAKAGGEEETLINRIYAAVAELVPVSSLLAEVPVDPSMVTASTPPWGGDGTAADNGWRAFDGDLATVTDTTTATGWIDVRLPQAVSLDALRYHPRVGNVARMNGAVFQGSADGGSTWTDLHTVSVISELRWYEVTFPRTPAYQRLRVAFPVGGNTNVAEVEFLVRHDDRTLLELLIAEAEAVDRDRYAEAGLAALDAALNTAGSDLAGQAEIDQASDALLTAIRNLTPKA</sequence>
<dbReference type="SUPFAM" id="SSF49785">
    <property type="entry name" value="Galactose-binding domain-like"/>
    <property type="match status" value="1"/>
</dbReference>
<accession>A0ABW1D0Q4</accession>
<protein>
    <recommendedName>
        <fullName evidence="4">F5/8 type C domain-containing protein</fullName>
    </recommendedName>
</protein>
<organism evidence="2 3">
    <name type="scientific">Nonomuraea insulae</name>
    <dbReference type="NCBI Taxonomy" id="1616787"/>
    <lineage>
        <taxon>Bacteria</taxon>
        <taxon>Bacillati</taxon>
        <taxon>Actinomycetota</taxon>
        <taxon>Actinomycetes</taxon>
        <taxon>Streptosporangiales</taxon>
        <taxon>Streptosporangiaceae</taxon>
        <taxon>Nonomuraea</taxon>
    </lineage>
</organism>
<proteinExistence type="predicted"/>
<evidence type="ECO:0000313" key="2">
    <source>
        <dbReference type="EMBL" id="MFC5830646.1"/>
    </source>
</evidence>
<reference evidence="3" key="1">
    <citation type="journal article" date="2019" name="Int. J. Syst. Evol. Microbiol.">
        <title>The Global Catalogue of Microorganisms (GCM) 10K type strain sequencing project: providing services to taxonomists for standard genome sequencing and annotation.</title>
        <authorList>
            <consortium name="The Broad Institute Genomics Platform"/>
            <consortium name="The Broad Institute Genome Sequencing Center for Infectious Disease"/>
            <person name="Wu L."/>
            <person name="Ma J."/>
        </authorList>
    </citation>
    <scope>NUCLEOTIDE SEQUENCE [LARGE SCALE GENOMIC DNA]</scope>
    <source>
        <strain evidence="3">CCUG 53903</strain>
    </source>
</reference>
<keyword evidence="3" id="KW-1185">Reference proteome</keyword>
<dbReference type="Gene3D" id="1.20.1270.90">
    <property type="entry name" value="AF1782-like"/>
    <property type="match status" value="1"/>
</dbReference>
<dbReference type="EMBL" id="JBHSPA010000056">
    <property type="protein sequence ID" value="MFC5830646.1"/>
    <property type="molecule type" value="Genomic_DNA"/>
</dbReference>
<dbReference type="InterPro" id="IPR013783">
    <property type="entry name" value="Ig-like_fold"/>
</dbReference>
<dbReference type="InterPro" id="IPR008979">
    <property type="entry name" value="Galactose-bd-like_sf"/>
</dbReference>
<gene>
    <name evidence="2" type="ORF">ACFPZ3_42915</name>
</gene>
<feature type="chain" id="PRO_5045457171" description="F5/8 type C domain-containing protein" evidence="1">
    <location>
        <begin position="29"/>
        <end position="1493"/>
    </location>
</feature>
<comment type="caution">
    <text evidence="2">The sequence shown here is derived from an EMBL/GenBank/DDBJ whole genome shotgun (WGS) entry which is preliminary data.</text>
</comment>
<dbReference type="Gene3D" id="2.60.120.260">
    <property type="entry name" value="Galactose-binding domain-like"/>
    <property type="match status" value="1"/>
</dbReference>
<dbReference type="RefSeq" id="WP_379520132.1">
    <property type="nucleotide sequence ID" value="NZ_JBHSPA010000056.1"/>
</dbReference>
<feature type="signal peptide" evidence="1">
    <location>
        <begin position="1"/>
        <end position="28"/>
    </location>
</feature>
<dbReference type="Proteomes" id="UP001596058">
    <property type="component" value="Unassembled WGS sequence"/>
</dbReference>
<evidence type="ECO:0000313" key="3">
    <source>
        <dbReference type="Proteomes" id="UP001596058"/>
    </source>
</evidence>
<evidence type="ECO:0008006" key="4">
    <source>
        <dbReference type="Google" id="ProtNLM"/>
    </source>
</evidence>
<keyword evidence="1" id="KW-0732">Signal</keyword>